<dbReference type="Pfam" id="PF12686">
    <property type="entry name" value="DUF3800"/>
    <property type="match status" value="1"/>
</dbReference>
<dbReference type="Proteomes" id="UP000199705">
    <property type="component" value="Unassembled WGS sequence"/>
</dbReference>
<sequence>MESTITSSQVNSDLNIESTEELDEKAIAKLKRIEQEKKELINNVVSGNIENIKDRVASILNNSTEARNSDTALAYAYWAEFEPENFNDGMITKDCAMKLTKMNSLSRVRAKIQNEYKLFQADEKIRKHRGVLEGQFRQEAIDDKPLGLGTYSVYIDETGKNQDYLSVGSLWILKSGYFIHESKRKLVEWKKANDINYEFHFVDISKHKIASYKEFFAKFLGLHPEVGFKIIVINNKGLANKNSAIVDLTYHLLIKGINHENDTGRAPLPRVLQVWIDEEETGSDQLKIENIKERIEGQKVNGLYFGDFQAVSSEQNFFIQIVDLFTGSINRKLNTQNGEHPKDEFADFVLNTINFDINSIDRNNIEIDNSAVFNLMENSQ</sequence>
<dbReference type="RefSeq" id="WP_091166997.1">
    <property type="nucleotide sequence ID" value="NZ_FNCG01000005.1"/>
</dbReference>
<gene>
    <name evidence="2" type="ORF">SAMN05192573_10510</name>
</gene>
<dbReference type="AlphaFoldDB" id="A0A1G7XBU0"/>
<proteinExistence type="predicted"/>
<dbReference type="InterPro" id="IPR024524">
    <property type="entry name" value="DUF3800"/>
</dbReference>
<dbReference type="EMBL" id="FNCG01000005">
    <property type="protein sequence ID" value="SDG81666.1"/>
    <property type="molecule type" value="Genomic_DNA"/>
</dbReference>
<feature type="coiled-coil region" evidence="1">
    <location>
        <begin position="16"/>
        <end position="50"/>
    </location>
</feature>
<evidence type="ECO:0008006" key="4">
    <source>
        <dbReference type="Google" id="ProtNLM"/>
    </source>
</evidence>
<name>A0A1G7XBU0_9SPHI</name>
<keyword evidence="1" id="KW-0175">Coiled coil</keyword>
<keyword evidence="3" id="KW-1185">Reference proteome</keyword>
<reference evidence="3" key="1">
    <citation type="submission" date="2016-10" db="EMBL/GenBank/DDBJ databases">
        <authorList>
            <person name="Varghese N."/>
            <person name="Submissions S."/>
        </authorList>
    </citation>
    <scope>NUCLEOTIDE SEQUENCE [LARGE SCALE GENOMIC DNA]</scope>
    <source>
        <strain evidence="3">Gh-67</strain>
    </source>
</reference>
<organism evidence="2 3">
    <name type="scientific">Mucilaginibacter gossypii</name>
    <dbReference type="NCBI Taxonomy" id="551996"/>
    <lineage>
        <taxon>Bacteria</taxon>
        <taxon>Pseudomonadati</taxon>
        <taxon>Bacteroidota</taxon>
        <taxon>Sphingobacteriia</taxon>
        <taxon>Sphingobacteriales</taxon>
        <taxon>Sphingobacteriaceae</taxon>
        <taxon>Mucilaginibacter</taxon>
    </lineage>
</organism>
<evidence type="ECO:0000313" key="2">
    <source>
        <dbReference type="EMBL" id="SDG81666.1"/>
    </source>
</evidence>
<evidence type="ECO:0000313" key="3">
    <source>
        <dbReference type="Proteomes" id="UP000199705"/>
    </source>
</evidence>
<accession>A0A1G7XBU0</accession>
<dbReference type="STRING" id="551996.SAMN05192573_10510"/>
<evidence type="ECO:0000256" key="1">
    <source>
        <dbReference type="SAM" id="Coils"/>
    </source>
</evidence>
<protein>
    <recommendedName>
        <fullName evidence="4">DUF3800 domain-containing protein</fullName>
    </recommendedName>
</protein>